<protein>
    <submittedName>
        <fullName evidence="3">Uncharacterized protein</fullName>
    </submittedName>
</protein>
<dbReference type="STRING" id="1715692.RUE5091_01000"/>
<proteinExistence type="predicted"/>
<keyword evidence="1" id="KW-1133">Transmembrane helix</keyword>
<keyword evidence="1" id="KW-0812">Transmembrane</keyword>
<evidence type="ECO:0000313" key="3">
    <source>
        <dbReference type="EMBL" id="CUJ90573.1"/>
    </source>
</evidence>
<reference evidence="4" key="1">
    <citation type="submission" date="2015-09" db="EMBL/GenBank/DDBJ databases">
        <authorList>
            <person name="Rodrigo-Torres L."/>
            <person name="Arahal D.R."/>
        </authorList>
    </citation>
    <scope>NUCLEOTIDE SEQUENCE [LARGE SCALE GENOMIC DNA]</scope>
    <source>
        <strain evidence="4">CECT 5091</strain>
    </source>
</reference>
<keyword evidence="4" id="KW-1185">Reference proteome</keyword>
<dbReference type="RefSeq" id="WP_058280781.1">
    <property type="nucleotide sequence ID" value="NZ_CYUD01000003.1"/>
</dbReference>
<evidence type="ECO:0000256" key="2">
    <source>
        <dbReference type="SAM" id="SignalP"/>
    </source>
</evidence>
<keyword evidence="1" id="KW-0472">Membrane</keyword>
<dbReference type="EMBL" id="CYUD01000003">
    <property type="protein sequence ID" value="CUJ90573.1"/>
    <property type="molecule type" value="Genomic_DNA"/>
</dbReference>
<feature type="chain" id="PRO_5006064894" evidence="2">
    <location>
        <begin position="21"/>
        <end position="312"/>
    </location>
</feature>
<keyword evidence="2" id="KW-0732">Signal</keyword>
<dbReference type="AlphaFoldDB" id="A0A0P1I568"/>
<sequence length="312" mass="34785">MRALTLWLLPLLFVCGVAFAQSEEILAPTEERDDPEFIAPVIVDGEELFLVRGSSALPATERARKIEERIAQVADASTKASVQLEISDAEFGKMIRVDGQMVTITTQADAEHEQMAIEVLAGLQAEAIELAILQYRDARSNEGRVDSAMAAFAWTAVFALVSYAFFAKRRKLLDYIRNNLEKRAEGVEYLQSPVANVCWGLEVAIGAAAIQRLQSPCSSRSSRLQRKTALSPKRTVRPNIYFTHHSITSEHFAVRVFKRRAPRSRRTAPLLFKVVMTPSRERFCDQAFISPGVLQISVPRRSLLYCLQSAAG</sequence>
<feature type="transmembrane region" description="Helical" evidence="1">
    <location>
        <begin position="148"/>
        <end position="167"/>
    </location>
</feature>
<accession>A0A0P1I568</accession>
<dbReference type="Proteomes" id="UP000051260">
    <property type="component" value="Unassembled WGS sequence"/>
</dbReference>
<name>A0A0P1I568_9RHOB</name>
<feature type="signal peptide" evidence="2">
    <location>
        <begin position="1"/>
        <end position="20"/>
    </location>
</feature>
<evidence type="ECO:0000256" key="1">
    <source>
        <dbReference type="SAM" id="Phobius"/>
    </source>
</evidence>
<organism evidence="3 4">
    <name type="scientific">Ruegeria denitrificans</name>
    <dbReference type="NCBI Taxonomy" id="1715692"/>
    <lineage>
        <taxon>Bacteria</taxon>
        <taxon>Pseudomonadati</taxon>
        <taxon>Pseudomonadota</taxon>
        <taxon>Alphaproteobacteria</taxon>
        <taxon>Rhodobacterales</taxon>
        <taxon>Roseobacteraceae</taxon>
        <taxon>Ruegeria</taxon>
    </lineage>
</organism>
<gene>
    <name evidence="3" type="ORF">RUE5091_01000</name>
</gene>
<evidence type="ECO:0000313" key="4">
    <source>
        <dbReference type="Proteomes" id="UP000051260"/>
    </source>
</evidence>